<proteinExistence type="predicted"/>
<sequence>MSTSSLLHPLPAATASSSAICVMAAVPSAVPELRAFARRTLQGWRRGGRAAEALALIVTELVTNAYQHSGSSHVTVYLFSDERTVGVQVSDNGSWRDPAGKHPESADEDLHGRGLQLVEAYAETVHVRQSSVGTSVTATLAARVCP</sequence>
<keyword evidence="1" id="KW-0808">Transferase</keyword>
<evidence type="ECO:0000259" key="3">
    <source>
        <dbReference type="Pfam" id="PF13581"/>
    </source>
</evidence>
<dbReference type="GO" id="GO:0005524">
    <property type="term" value="F:ATP binding"/>
    <property type="evidence" value="ECO:0007669"/>
    <property type="project" value="UniProtKB-KW"/>
</dbReference>
<comment type="caution">
    <text evidence="4">The sequence shown here is derived from an EMBL/GenBank/DDBJ whole genome shotgun (WGS) entry which is preliminary data.</text>
</comment>
<dbReference type="Proteomes" id="UP001490330">
    <property type="component" value="Unassembled WGS sequence"/>
</dbReference>
<keyword evidence="4" id="KW-0547">Nucleotide-binding</keyword>
<keyword evidence="1" id="KW-0418">Kinase</keyword>
<dbReference type="InterPro" id="IPR036890">
    <property type="entry name" value="HATPase_C_sf"/>
</dbReference>
<keyword evidence="1" id="KW-0723">Serine/threonine-protein kinase</keyword>
<accession>A0ABV1VJ81</accession>
<reference evidence="4 5" key="1">
    <citation type="submission" date="2024-06" db="EMBL/GenBank/DDBJ databases">
        <title>The Natural Products Discovery Center: Release of the First 8490 Sequenced Strains for Exploring Actinobacteria Biosynthetic Diversity.</title>
        <authorList>
            <person name="Kalkreuter E."/>
            <person name="Kautsar S.A."/>
            <person name="Yang D."/>
            <person name="Bader C.D."/>
            <person name="Teijaro C.N."/>
            <person name="Fluegel L."/>
            <person name="Davis C.M."/>
            <person name="Simpson J.R."/>
            <person name="Lauterbach L."/>
            <person name="Steele A.D."/>
            <person name="Gui C."/>
            <person name="Meng S."/>
            <person name="Li G."/>
            <person name="Viehrig K."/>
            <person name="Ye F."/>
            <person name="Su P."/>
            <person name="Kiefer A.F."/>
            <person name="Nichols A."/>
            <person name="Cepeda A.J."/>
            <person name="Yan W."/>
            <person name="Fan B."/>
            <person name="Jiang Y."/>
            <person name="Adhikari A."/>
            <person name="Zheng C.-J."/>
            <person name="Schuster L."/>
            <person name="Cowan T.M."/>
            <person name="Smanski M.J."/>
            <person name="Chevrette M.G."/>
            <person name="De Carvalho L.P.S."/>
            <person name="Shen B."/>
        </authorList>
    </citation>
    <scope>NUCLEOTIDE SEQUENCE [LARGE SCALE GENOMIC DNA]</scope>
    <source>
        <strain evidence="4 5">NPDC000632</strain>
    </source>
</reference>
<dbReference type="PANTHER" id="PTHR35526:SF3">
    <property type="entry name" value="ANTI-SIGMA-F FACTOR RSBW"/>
    <property type="match status" value="1"/>
</dbReference>
<feature type="domain" description="Histidine kinase/HSP90-like ATPase" evidence="3">
    <location>
        <begin position="24"/>
        <end position="139"/>
    </location>
</feature>
<gene>
    <name evidence="4" type="ORF">ABT322_22980</name>
</gene>
<evidence type="ECO:0000256" key="1">
    <source>
        <dbReference type="ARBA" id="ARBA00022527"/>
    </source>
</evidence>
<dbReference type="InterPro" id="IPR050267">
    <property type="entry name" value="Anti-sigma-factor_SerPK"/>
</dbReference>
<feature type="region of interest" description="Disordered" evidence="2">
    <location>
        <begin position="90"/>
        <end position="109"/>
    </location>
</feature>
<dbReference type="SUPFAM" id="SSF55874">
    <property type="entry name" value="ATPase domain of HSP90 chaperone/DNA topoisomerase II/histidine kinase"/>
    <property type="match status" value="1"/>
</dbReference>
<evidence type="ECO:0000313" key="5">
    <source>
        <dbReference type="Proteomes" id="UP001490330"/>
    </source>
</evidence>
<dbReference type="RefSeq" id="WP_350721434.1">
    <property type="nucleotide sequence ID" value="NZ_JBEPCO010000026.1"/>
</dbReference>
<keyword evidence="4" id="KW-0067">ATP-binding</keyword>
<dbReference type="Gene3D" id="3.30.565.10">
    <property type="entry name" value="Histidine kinase-like ATPase, C-terminal domain"/>
    <property type="match status" value="1"/>
</dbReference>
<organism evidence="4 5">
    <name type="scientific">Streptomyces flaveolus</name>
    <dbReference type="NCBI Taxonomy" id="67297"/>
    <lineage>
        <taxon>Bacteria</taxon>
        <taxon>Bacillati</taxon>
        <taxon>Actinomycetota</taxon>
        <taxon>Actinomycetes</taxon>
        <taxon>Kitasatosporales</taxon>
        <taxon>Streptomycetaceae</taxon>
        <taxon>Streptomyces</taxon>
    </lineage>
</organism>
<dbReference type="EMBL" id="JBEPCV010000023">
    <property type="protein sequence ID" value="MER6906553.1"/>
    <property type="molecule type" value="Genomic_DNA"/>
</dbReference>
<evidence type="ECO:0000256" key="2">
    <source>
        <dbReference type="SAM" id="MobiDB-lite"/>
    </source>
</evidence>
<feature type="compositionally biased region" description="Basic and acidic residues" evidence="2">
    <location>
        <begin position="98"/>
        <end position="109"/>
    </location>
</feature>
<protein>
    <submittedName>
        <fullName evidence="4">ATP-binding protein</fullName>
    </submittedName>
</protein>
<dbReference type="PANTHER" id="PTHR35526">
    <property type="entry name" value="ANTI-SIGMA-F FACTOR RSBW-RELATED"/>
    <property type="match status" value="1"/>
</dbReference>
<dbReference type="Pfam" id="PF13581">
    <property type="entry name" value="HATPase_c_2"/>
    <property type="match status" value="1"/>
</dbReference>
<keyword evidence="5" id="KW-1185">Reference proteome</keyword>
<dbReference type="InterPro" id="IPR003594">
    <property type="entry name" value="HATPase_dom"/>
</dbReference>
<evidence type="ECO:0000313" key="4">
    <source>
        <dbReference type="EMBL" id="MER6906553.1"/>
    </source>
</evidence>
<name>A0ABV1VJ81_9ACTN</name>
<dbReference type="CDD" id="cd16936">
    <property type="entry name" value="HATPase_RsbW-like"/>
    <property type="match status" value="1"/>
</dbReference>